<keyword evidence="2" id="KW-1185">Reference proteome</keyword>
<sequence length="124" mass="13677">MRWSGNADWTTALLDVFTIERTCCVSNSGFDLLRLEPVGKGDVLIQAIYNQVRPLITRSKLSDHIIQKVVPGFQDGPRGCSHTQDTMLPSSGNQLVSQPIRPAFYAAQSPVDQEDVVIVTLTSF</sequence>
<comment type="caution">
    <text evidence="1">The sequence shown here is derived from an EMBL/GenBank/DDBJ whole genome shotgun (WGS) entry which is preliminary data.</text>
</comment>
<evidence type="ECO:0000313" key="1">
    <source>
        <dbReference type="EMBL" id="KAF5394935.1"/>
    </source>
</evidence>
<organism evidence="1 2">
    <name type="scientific">Paragonimus heterotremus</name>
    <dbReference type="NCBI Taxonomy" id="100268"/>
    <lineage>
        <taxon>Eukaryota</taxon>
        <taxon>Metazoa</taxon>
        <taxon>Spiralia</taxon>
        <taxon>Lophotrochozoa</taxon>
        <taxon>Platyhelminthes</taxon>
        <taxon>Trematoda</taxon>
        <taxon>Digenea</taxon>
        <taxon>Plagiorchiida</taxon>
        <taxon>Troglotremata</taxon>
        <taxon>Troglotrematidae</taxon>
        <taxon>Paragonimus</taxon>
    </lineage>
</organism>
<reference evidence="1" key="1">
    <citation type="submission" date="2019-05" db="EMBL/GenBank/DDBJ databases">
        <title>Annotation for the trematode Paragonimus heterotremus.</title>
        <authorList>
            <person name="Choi Y.-J."/>
        </authorList>
    </citation>
    <scope>NUCLEOTIDE SEQUENCE</scope>
    <source>
        <strain evidence="1">LC</strain>
    </source>
</reference>
<accession>A0A8J4SIY3</accession>
<dbReference type="EMBL" id="LUCH01017490">
    <property type="protein sequence ID" value="KAF5394935.1"/>
    <property type="molecule type" value="Genomic_DNA"/>
</dbReference>
<protein>
    <submittedName>
        <fullName evidence="1">Uncharacterized protein</fullName>
    </submittedName>
</protein>
<name>A0A8J4SIY3_9TREM</name>
<dbReference type="AlphaFoldDB" id="A0A8J4SIY3"/>
<evidence type="ECO:0000313" key="2">
    <source>
        <dbReference type="Proteomes" id="UP000748531"/>
    </source>
</evidence>
<gene>
    <name evidence="1" type="ORF">PHET_09375</name>
</gene>
<dbReference type="Proteomes" id="UP000748531">
    <property type="component" value="Unassembled WGS sequence"/>
</dbReference>
<proteinExistence type="predicted"/>